<feature type="compositionally biased region" description="Polar residues" evidence="5">
    <location>
        <begin position="620"/>
        <end position="636"/>
    </location>
</feature>
<sequence length="756" mass="82240">MTDTVSVLRAITYRLSSAPAKQLPRVASQVAGQLWNCKDILSAPPVSAKQGDDVSLVVHRFKTYLSNLLQARTVEGRWSGVVLTKATVEAGGLEILSKSNGWIRSLLGILKRSDPATTRALAVITLTRIFQLTWDHSNLVREITTPALPTFIAICLSNVENSRCSARELQTVLEAFVTLIHRHPTIFRTNEAQVRSLLCRILSNSSSTDAVHFYLAEHRDRAQRLLVLLCHCCPKQAAAEKWDETLKATVTAAHATCDRVFRSVLEDWKSSAGMQPSLNPNVLFQGEVEMESTDAVGLSGWKGGYAGSERLVTLLRLLASQLDTATAGSVNVHVGMLVDLLSRLLSARVPTAKHGGVRPNPQVSKEEREALFATLPHIHATAIDMIRDLFHRFGSSQVGTYMPLMSLVAWVFTTESFDTQVRIATYSALELVLESQGLILAKDEVADIEAILRACCQDLLPIEKSSTIINSLTSQQHTANGDLNSTTHKDRASIHPSFTKLQEPAAGLLALSFSKLNASYMPGRLRTLMERSAVLTQNKKGLIACVLNPAISGNQANVHPSLLPLLARQHPDAPEVEALLRPRMPVIRAEATPEQDHDVGEYIDDEESGPDGFQKGTYINGDSAQPSSDAQLDKQTAAMTHDGEDLYSASPIQKTTNSAQHSLQTTTIAALTPDKRGGDDELTDRSSKRLRASPVAESLMPNTSHGLPGSDPASAENELPAGNMVDIDSDGSDFEMPPLTLEPDTDLEEEEEGEEG</sequence>
<dbReference type="eggNOG" id="ENOG502QSEW">
    <property type="taxonomic scope" value="Eukaryota"/>
</dbReference>
<evidence type="ECO:0000313" key="8">
    <source>
        <dbReference type="Proteomes" id="UP000011761"/>
    </source>
</evidence>
<dbReference type="InterPro" id="IPR016024">
    <property type="entry name" value="ARM-type_fold"/>
</dbReference>
<feature type="region of interest" description="Disordered" evidence="5">
    <location>
        <begin position="672"/>
        <end position="756"/>
    </location>
</feature>
<dbReference type="GO" id="GO:0006364">
    <property type="term" value="P:rRNA processing"/>
    <property type="evidence" value="ECO:0007669"/>
    <property type="project" value="TreeGrafter"/>
</dbReference>
<dbReference type="EMBL" id="KB445554">
    <property type="protein sequence ID" value="EMC97710.1"/>
    <property type="molecule type" value="Genomic_DNA"/>
</dbReference>
<dbReference type="OrthoDB" id="20900at2759"/>
<evidence type="ECO:0000256" key="2">
    <source>
        <dbReference type="ARBA" id="ARBA00010511"/>
    </source>
</evidence>
<dbReference type="Proteomes" id="UP000011761">
    <property type="component" value="Unassembled WGS sequence"/>
</dbReference>
<dbReference type="OMA" id="GGWEILR"/>
<dbReference type="SUPFAM" id="SSF48371">
    <property type="entry name" value="ARM repeat"/>
    <property type="match status" value="1"/>
</dbReference>
<feature type="compositionally biased region" description="Basic and acidic residues" evidence="5">
    <location>
        <begin position="673"/>
        <end position="687"/>
    </location>
</feature>
<gene>
    <name evidence="7" type="ORF">BAUCODRAFT_107443</name>
</gene>
<keyword evidence="4" id="KW-0539">Nucleus</keyword>
<evidence type="ECO:0000259" key="6">
    <source>
        <dbReference type="Pfam" id="PF08167"/>
    </source>
</evidence>
<name>M2NFE4_BAUPA</name>
<dbReference type="PANTHER" id="PTHR34105">
    <property type="entry name" value="PROLINE-, GLUTAMIC ACID- AND LEUCINE-RICH PROTEIN 1"/>
    <property type="match status" value="1"/>
</dbReference>
<dbReference type="STRING" id="717646.M2NFE4"/>
<reference evidence="7 8" key="1">
    <citation type="journal article" date="2012" name="PLoS Pathog.">
        <title>Diverse lifestyles and strategies of plant pathogenesis encoded in the genomes of eighteen Dothideomycetes fungi.</title>
        <authorList>
            <person name="Ohm R.A."/>
            <person name="Feau N."/>
            <person name="Henrissat B."/>
            <person name="Schoch C.L."/>
            <person name="Horwitz B.A."/>
            <person name="Barry K.W."/>
            <person name="Condon B.J."/>
            <person name="Copeland A.C."/>
            <person name="Dhillon B."/>
            <person name="Glaser F."/>
            <person name="Hesse C.N."/>
            <person name="Kosti I."/>
            <person name="LaButti K."/>
            <person name="Lindquist E.A."/>
            <person name="Lucas S."/>
            <person name="Salamov A.A."/>
            <person name="Bradshaw R.E."/>
            <person name="Ciuffetti L."/>
            <person name="Hamelin R.C."/>
            <person name="Kema G.H.J."/>
            <person name="Lawrence C."/>
            <person name="Scott J.A."/>
            <person name="Spatafora J.W."/>
            <person name="Turgeon B.G."/>
            <person name="de Wit P.J.G.M."/>
            <person name="Zhong S."/>
            <person name="Goodwin S.B."/>
            <person name="Grigoriev I.V."/>
        </authorList>
    </citation>
    <scope>NUCLEOTIDE SEQUENCE [LARGE SCALE GENOMIC DNA]</scope>
    <source>
        <strain evidence="7 8">UAMH 10762</strain>
    </source>
</reference>
<evidence type="ECO:0000256" key="5">
    <source>
        <dbReference type="SAM" id="MobiDB-lite"/>
    </source>
</evidence>
<dbReference type="GeneID" id="19107125"/>
<dbReference type="HOGENOM" id="CLU_016392_1_0_1"/>
<dbReference type="KEGG" id="bcom:BAUCODRAFT_107443"/>
<evidence type="ECO:0000256" key="4">
    <source>
        <dbReference type="ARBA" id="ARBA00023242"/>
    </source>
</evidence>
<evidence type="ECO:0000256" key="3">
    <source>
        <dbReference type="ARBA" id="ARBA00021502"/>
    </source>
</evidence>
<evidence type="ECO:0000313" key="7">
    <source>
        <dbReference type="EMBL" id="EMC97710.1"/>
    </source>
</evidence>
<dbReference type="InterPro" id="IPR012583">
    <property type="entry name" value="RIX1_N"/>
</dbReference>
<feature type="compositionally biased region" description="Acidic residues" evidence="5">
    <location>
        <begin position="743"/>
        <end position="756"/>
    </location>
</feature>
<feature type="domain" description="Pre-rRNA-processing protein RIX1 N-terminal" evidence="6">
    <location>
        <begin position="8"/>
        <end position="207"/>
    </location>
</feature>
<comment type="subcellular location">
    <subcellularLocation>
        <location evidence="1">Nucleus</location>
    </subcellularLocation>
</comment>
<keyword evidence="8" id="KW-1185">Reference proteome</keyword>
<dbReference type="AlphaFoldDB" id="M2NFE4"/>
<feature type="region of interest" description="Disordered" evidence="5">
    <location>
        <begin position="588"/>
        <end position="636"/>
    </location>
</feature>
<dbReference type="RefSeq" id="XP_007675960.1">
    <property type="nucleotide sequence ID" value="XM_007677770.1"/>
</dbReference>
<proteinExistence type="inferred from homology"/>
<accession>M2NFE4</accession>
<comment type="similarity">
    <text evidence="2">Belongs to the RIX1/PELP1 family.</text>
</comment>
<dbReference type="GO" id="GO:0005634">
    <property type="term" value="C:nucleus"/>
    <property type="evidence" value="ECO:0007669"/>
    <property type="project" value="UniProtKB-SubCell"/>
</dbReference>
<evidence type="ECO:0000256" key="1">
    <source>
        <dbReference type="ARBA" id="ARBA00004123"/>
    </source>
</evidence>
<dbReference type="Pfam" id="PF08167">
    <property type="entry name" value="RIX1"/>
    <property type="match status" value="1"/>
</dbReference>
<protein>
    <recommendedName>
        <fullName evidence="3">Pre-rRNA-processing protein RIX1</fullName>
    </recommendedName>
</protein>
<organism evidence="7 8">
    <name type="scientific">Baudoinia panamericana (strain UAMH 10762)</name>
    <name type="common">Angels' share fungus</name>
    <name type="synonym">Baudoinia compniacensis (strain UAMH 10762)</name>
    <dbReference type="NCBI Taxonomy" id="717646"/>
    <lineage>
        <taxon>Eukaryota</taxon>
        <taxon>Fungi</taxon>
        <taxon>Dikarya</taxon>
        <taxon>Ascomycota</taxon>
        <taxon>Pezizomycotina</taxon>
        <taxon>Dothideomycetes</taxon>
        <taxon>Dothideomycetidae</taxon>
        <taxon>Mycosphaerellales</taxon>
        <taxon>Teratosphaeriaceae</taxon>
        <taxon>Baudoinia</taxon>
    </lineage>
</organism>
<dbReference type="PANTHER" id="PTHR34105:SF1">
    <property type="entry name" value="PROLINE-, GLUTAMIC ACID- AND LEUCINE-RICH PROTEIN 1"/>
    <property type="match status" value="1"/>
</dbReference>